<dbReference type="EMBL" id="SJJY01000002">
    <property type="protein sequence ID" value="TCC24658.1"/>
    <property type="molecule type" value="Genomic_DNA"/>
</dbReference>
<feature type="domain" description="DUF2470" evidence="1">
    <location>
        <begin position="12"/>
        <end position="86"/>
    </location>
</feature>
<evidence type="ECO:0000259" key="1">
    <source>
        <dbReference type="Pfam" id="PF10615"/>
    </source>
</evidence>
<keyword evidence="4" id="KW-1185">Reference proteome</keyword>
<dbReference type="Gene3D" id="3.20.180.10">
    <property type="entry name" value="PNP-oxidase-like"/>
    <property type="match status" value="1"/>
</dbReference>
<protein>
    <submittedName>
        <fullName evidence="3">DUF2470 domain-containing protein</fullName>
    </submittedName>
</protein>
<dbReference type="EMBL" id="SJKC01000007">
    <property type="protein sequence ID" value="TCC30926.1"/>
    <property type="molecule type" value="Genomic_DNA"/>
</dbReference>
<evidence type="ECO:0000313" key="4">
    <source>
        <dbReference type="Proteomes" id="UP000292385"/>
    </source>
</evidence>
<dbReference type="RefSeq" id="WP_131461150.1">
    <property type="nucleotide sequence ID" value="NZ_SJJY01000002.1"/>
</dbReference>
<evidence type="ECO:0000313" key="5">
    <source>
        <dbReference type="Proteomes" id="UP000294225"/>
    </source>
</evidence>
<proteinExistence type="predicted"/>
<evidence type="ECO:0000313" key="2">
    <source>
        <dbReference type="EMBL" id="TCC24658.1"/>
    </source>
</evidence>
<dbReference type="Proteomes" id="UP000292385">
    <property type="component" value="Unassembled WGS sequence"/>
</dbReference>
<dbReference type="Pfam" id="PF10615">
    <property type="entry name" value="DUF2470"/>
    <property type="match status" value="1"/>
</dbReference>
<dbReference type="InterPro" id="IPR037119">
    <property type="entry name" value="Haem_oxidase_HugZ-like_sf"/>
</dbReference>
<dbReference type="InterPro" id="IPR019595">
    <property type="entry name" value="DUF2470"/>
</dbReference>
<reference evidence="4 5" key="1">
    <citation type="submission" date="2019-02" db="EMBL/GenBank/DDBJ databases">
        <title>Kribbella capetownensis sp. nov. and Kribbella speibonae sp. nov., isolated from soil.</title>
        <authorList>
            <person name="Curtis S.M."/>
            <person name="Norton I."/>
            <person name="Everest G.J."/>
            <person name="Meyers P.R."/>
        </authorList>
    </citation>
    <scope>NUCLEOTIDE SEQUENCE [LARGE SCALE GENOMIC DNA]</scope>
    <source>
        <strain evidence="2 4">SK5</strain>
        <strain evidence="3 5">YM55</strain>
    </source>
</reference>
<sequence>MSDPFAPEIVAAVLKHMNTDHADHSLGIVHTLGGRPDATAVELTELDPDGAVFTAEVADGNRVQVRVPWSETITERPQFRAEFARMHREAARAAHERSGSETR</sequence>
<dbReference type="Proteomes" id="UP000294225">
    <property type="component" value="Unassembled WGS sequence"/>
</dbReference>
<comment type="caution">
    <text evidence="3">The sequence shown here is derived from an EMBL/GenBank/DDBJ whole genome shotgun (WGS) entry which is preliminary data.</text>
</comment>
<name>A0A4R0II90_9ACTN</name>
<dbReference type="AlphaFoldDB" id="A0A4R0II90"/>
<accession>A0A4R0II90</accession>
<gene>
    <name evidence="2" type="ORF">E0H58_10555</name>
    <name evidence="3" type="ORF">E0H92_38160</name>
</gene>
<organism evidence="3 5">
    <name type="scientific">Kribbella speibonae</name>
    <dbReference type="NCBI Taxonomy" id="1572660"/>
    <lineage>
        <taxon>Bacteria</taxon>
        <taxon>Bacillati</taxon>
        <taxon>Actinomycetota</taxon>
        <taxon>Actinomycetes</taxon>
        <taxon>Propionibacteriales</taxon>
        <taxon>Kribbellaceae</taxon>
        <taxon>Kribbella</taxon>
    </lineage>
</organism>
<evidence type="ECO:0000313" key="3">
    <source>
        <dbReference type="EMBL" id="TCC30926.1"/>
    </source>
</evidence>